<dbReference type="NCBIfam" id="TIGR00254">
    <property type="entry name" value="GGDEF"/>
    <property type="match status" value="1"/>
</dbReference>
<keyword evidence="6" id="KW-1185">Reference proteome</keyword>
<evidence type="ECO:0000313" key="5">
    <source>
        <dbReference type="EMBL" id="KEJ98155.1"/>
    </source>
</evidence>
<dbReference type="Proteomes" id="UP000027746">
    <property type="component" value="Unassembled WGS sequence"/>
</dbReference>
<dbReference type="InterPro" id="IPR000160">
    <property type="entry name" value="GGDEF_dom"/>
</dbReference>
<accession>A0A073J8L4</accession>
<evidence type="ECO:0000256" key="3">
    <source>
        <dbReference type="ARBA" id="ARBA00023293"/>
    </source>
</evidence>
<evidence type="ECO:0000256" key="1">
    <source>
        <dbReference type="ARBA" id="ARBA00012202"/>
    </source>
</evidence>
<dbReference type="InterPro" id="IPR029787">
    <property type="entry name" value="Nucleotide_cyclase"/>
</dbReference>
<dbReference type="Gene3D" id="3.30.450.260">
    <property type="entry name" value="Haem NO binding associated domain"/>
    <property type="match status" value="1"/>
</dbReference>
<keyword evidence="2" id="KW-0547">Nucleotide-binding</keyword>
<dbReference type="SUPFAM" id="SSF55073">
    <property type="entry name" value="Nucleotide cyclase"/>
    <property type="match status" value="1"/>
</dbReference>
<dbReference type="PANTHER" id="PTHR46663:SF4">
    <property type="entry name" value="DIGUANYLATE CYCLASE DGCT-RELATED"/>
    <property type="match status" value="1"/>
</dbReference>
<dbReference type="InterPro" id="IPR043128">
    <property type="entry name" value="Rev_trsase/Diguanyl_cyclase"/>
</dbReference>
<dbReference type="SMART" id="SM00267">
    <property type="entry name" value="GGDEF"/>
    <property type="match status" value="1"/>
</dbReference>
<dbReference type="InterPro" id="IPR052163">
    <property type="entry name" value="DGC-Regulatory_Protein"/>
</dbReference>
<dbReference type="Pfam" id="PF07701">
    <property type="entry name" value="HNOBA"/>
    <property type="match status" value="1"/>
</dbReference>
<dbReference type="GO" id="GO:0000166">
    <property type="term" value="F:nucleotide binding"/>
    <property type="evidence" value="ECO:0007669"/>
    <property type="project" value="UniProtKB-KW"/>
</dbReference>
<dbReference type="PANTHER" id="PTHR46663">
    <property type="entry name" value="DIGUANYLATE CYCLASE DGCT-RELATED"/>
    <property type="match status" value="1"/>
</dbReference>
<dbReference type="Pfam" id="PF00990">
    <property type="entry name" value="GGDEF"/>
    <property type="match status" value="1"/>
</dbReference>
<feature type="domain" description="GGDEF" evidence="4">
    <location>
        <begin position="190"/>
        <end position="324"/>
    </location>
</feature>
<name>A0A073J8L4_9RHOB</name>
<dbReference type="InterPro" id="IPR042463">
    <property type="entry name" value="HNOB_dom_associated_sf"/>
</dbReference>
<dbReference type="EC" id="4.6.1.2" evidence="1"/>
<evidence type="ECO:0000313" key="6">
    <source>
        <dbReference type="Proteomes" id="UP000027746"/>
    </source>
</evidence>
<dbReference type="CDD" id="cd01949">
    <property type="entry name" value="GGDEF"/>
    <property type="match status" value="1"/>
</dbReference>
<proteinExistence type="predicted"/>
<dbReference type="GeneID" id="68870709"/>
<comment type="caution">
    <text evidence="5">The sequence shown here is derived from an EMBL/GenBank/DDBJ whole genome shotgun (WGS) entry which is preliminary data.</text>
</comment>
<dbReference type="Gene3D" id="3.30.70.270">
    <property type="match status" value="1"/>
</dbReference>
<dbReference type="RefSeq" id="WP_318173668.1">
    <property type="nucleotide sequence ID" value="NZ_CP054599.1"/>
</dbReference>
<dbReference type="EMBL" id="JAMD01000001">
    <property type="protein sequence ID" value="KEJ98155.1"/>
    <property type="molecule type" value="Genomic_DNA"/>
</dbReference>
<dbReference type="InterPro" id="IPR011645">
    <property type="entry name" value="HNOB_dom_associated"/>
</dbReference>
<evidence type="ECO:0000259" key="4">
    <source>
        <dbReference type="PROSITE" id="PS50887"/>
    </source>
</evidence>
<dbReference type="GO" id="GO:0004383">
    <property type="term" value="F:guanylate cyclase activity"/>
    <property type="evidence" value="ECO:0007669"/>
    <property type="project" value="UniProtKB-EC"/>
</dbReference>
<organism evidence="5 6">
    <name type="scientific">Pseudosulfitobacter pseudonitzschiae</name>
    <dbReference type="NCBI Taxonomy" id="1402135"/>
    <lineage>
        <taxon>Bacteria</taxon>
        <taxon>Pseudomonadati</taxon>
        <taxon>Pseudomonadota</taxon>
        <taxon>Alphaproteobacteria</taxon>
        <taxon>Rhodobacterales</taxon>
        <taxon>Roseobacteraceae</taxon>
        <taxon>Pseudosulfitobacter</taxon>
    </lineage>
</organism>
<evidence type="ECO:0000256" key="2">
    <source>
        <dbReference type="ARBA" id="ARBA00022741"/>
    </source>
</evidence>
<dbReference type="PROSITE" id="PS50887">
    <property type="entry name" value="GGDEF"/>
    <property type="match status" value="1"/>
</dbReference>
<protein>
    <recommendedName>
        <fullName evidence="1">guanylate cyclase</fullName>
        <ecNumber evidence="1">4.6.1.2</ecNumber>
    </recommendedName>
</protein>
<dbReference type="AlphaFoldDB" id="A0A073J8L4"/>
<sequence length="341" mass="37480">MTGPDNMPAVLDVLCPMHVMINHTGHIVHVGDTLRKLRPDLNWVGARFLEVFALKRPRTVNSMSDLRDNAGIKLHLQLRDSPVTELKGVAVACGPDGVLIVNLSFGISVVDGVRQYDLTHADFAPTDLATEMLYLVEAKSTAMEAWRKLNLRLQGAMIAAEEQAFTDTLTGLKNRRAMDHVMARALERGTQFALMQLDLDFFKLVNDTLGHAAGDHVLQTVARIMVDETRSEDTVARLGGDEFVIVLPDVRDIPALRRIGSRLIKRLEVPMPFEGNDCCISASIGTVFFEPGSGADMRSLLDDVDVALYASKRAGRGRQTFYSPALRRGLNANESTSQQAG</sequence>
<reference evidence="5 6" key="1">
    <citation type="submission" date="2014-01" db="EMBL/GenBank/DDBJ databases">
        <title>Sulfitobacter sp. H3 (MCCC 1A00686) Genome Sequencing.</title>
        <authorList>
            <person name="Lai Q."/>
            <person name="Hong Z."/>
        </authorList>
    </citation>
    <scope>NUCLEOTIDE SEQUENCE [LARGE SCALE GENOMIC DNA]</scope>
    <source>
        <strain evidence="5 6">H3</strain>
    </source>
</reference>
<gene>
    <name evidence="5" type="ORF">SUH3_03940</name>
</gene>
<keyword evidence="3" id="KW-0141">cGMP biosynthesis</keyword>